<dbReference type="OrthoDB" id="2679843at2759"/>
<dbReference type="RefSeq" id="XP_037217018.1">
    <property type="nucleotide sequence ID" value="XM_037367624.1"/>
</dbReference>
<name>A0A8H6S9V8_9AGAR</name>
<keyword evidence="1" id="KW-0472">Membrane</keyword>
<keyword evidence="1" id="KW-0812">Transmembrane</keyword>
<evidence type="ECO:0000256" key="1">
    <source>
        <dbReference type="SAM" id="Phobius"/>
    </source>
</evidence>
<keyword evidence="3" id="KW-1185">Reference proteome</keyword>
<feature type="transmembrane region" description="Helical" evidence="1">
    <location>
        <begin position="296"/>
        <end position="326"/>
    </location>
</feature>
<evidence type="ECO:0000313" key="3">
    <source>
        <dbReference type="Proteomes" id="UP000636479"/>
    </source>
</evidence>
<reference evidence="2" key="1">
    <citation type="submission" date="2020-05" db="EMBL/GenBank/DDBJ databases">
        <title>Mycena genomes resolve the evolution of fungal bioluminescence.</title>
        <authorList>
            <person name="Tsai I.J."/>
        </authorList>
    </citation>
    <scope>NUCLEOTIDE SEQUENCE</scope>
    <source>
        <strain evidence="2">171206Taipei</strain>
    </source>
</reference>
<evidence type="ECO:0000313" key="2">
    <source>
        <dbReference type="EMBL" id="KAF7295655.1"/>
    </source>
</evidence>
<gene>
    <name evidence="2" type="ORF">MIND_01105700</name>
</gene>
<comment type="caution">
    <text evidence="2">The sequence shown here is derived from an EMBL/GenBank/DDBJ whole genome shotgun (WGS) entry which is preliminary data.</text>
</comment>
<proteinExistence type="predicted"/>
<dbReference type="GeneID" id="59350140"/>
<keyword evidence="1" id="KW-1133">Transmembrane helix</keyword>
<sequence length="403" mass="45636">MPPTRNQTQNLDQWHLPLRRVESPSVRFHHLTWSQAIKQRFWHLVAPTRSDAFKDKQEYFATTFLEQVQGYNKLRKRVKQLYLISRSHRISQLEDLYHTLNLSEPPERWDDEATVQAFFTLPDQQSHNNEASSQLTTTPVCSIHAYDVLDALPGSKGKTCLTKEETLLLDEYCESITRTQKLRTHLQEVEDDLARYTHLIKTQATAELTYFRGFRDWCRLMLQITTHLSNSLIIISTLGAGLIYSTVFQATRGDVGLMCYCFPFFICGIILPVIIQIVLNWGANFQREAIFASQRFWTIIIGVFLFSSTLAVIASLIILNLTVFFLNRTDGFDPTLDAPSTTAPGILAFSITGSVFLLVIVGALLSAIGLRAFTTIRGIRAVLSAVSGINGQGQDALKFWLPV</sequence>
<feature type="transmembrane region" description="Helical" evidence="1">
    <location>
        <begin position="255"/>
        <end position="275"/>
    </location>
</feature>
<protein>
    <submittedName>
        <fullName evidence="2">Uncharacterized protein</fullName>
    </submittedName>
</protein>
<dbReference type="EMBL" id="JACAZF010000009">
    <property type="protein sequence ID" value="KAF7295655.1"/>
    <property type="molecule type" value="Genomic_DNA"/>
</dbReference>
<accession>A0A8H6S9V8</accession>
<feature type="transmembrane region" description="Helical" evidence="1">
    <location>
        <begin position="346"/>
        <end position="370"/>
    </location>
</feature>
<dbReference type="AlphaFoldDB" id="A0A8H6S9V8"/>
<organism evidence="2 3">
    <name type="scientific">Mycena indigotica</name>
    <dbReference type="NCBI Taxonomy" id="2126181"/>
    <lineage>
        <taxon>Eukaryota</taxon>
        <taxon>Fungi</taxon>
        <taxon>Dikarya</taxon>
        <taxon>Basidiomycota</taxon>
        <taxon>Agaricomycotina</taxon>
        <taxon>Agaricomycetes</taxon>
        <taxon>Agaricomycetidae</taxon>
        <taxon>Agaricales</taxon>
        <taxon>Marasmiineae</taxon>
        <taxon>Mycenaceae</taxon>
        <taxon>Mycena</taxon>
    </lineage>
</organism>
<feature type="transmembrane region" description="Helical" evidence="1">
    <location>
        <begin position="220"/>
        <end position="243"/>
    </location>
</feature>
<dbReference type="Proteomes" id="UP000636479">
    <property type="component" value="Unassembled WGS sequence"/>
</dbReference>